<evidence type="ECO:0000313" key="11">
    <source>
        <dbReference type="EMBL" id="WAH39662.1"/>
    </source>
</evidence>
<keyword evidence="8 9" id="KW-0413">Isomerase</keyword>
<keyword evidence="12" id="KW-1185">Reference proteome</keyword>
<comment type="similarity">
    <text evidence="9">Belongs to the TrpF family.</text>
</comment>
<dbReference type="GO" id="GO:0016853">
    <property type="term" value="F:isomerase activity"/>
    <property type="evidence" value="ECO:0007669"/>
    <property type="project" value="UniProtKB-KW"/>
</dbReference>
<evidence type="ECO:0000256" key="6">
    <source>
        <dbReference type="ARBA" id="ARBA00022822"/>
    </source>
</evidence>
<protein>
    <recommendedName>
        <fullName evidence="4 9">N-(5'-phosphoribosyl)anthranilate isomerase</fullName>
        <shortName evidence="9">PRAI</shortName>
        <ecNumber evidence="3 9">5.3.1.24</ecNumber>
    </recommendedName>
</protein>
<evidence type="ECO:0000256" key="8">
    <source>
        <dbReference type="ARBA" id="ARBA00023235"/>
    </source>
</evidence>
<evidence type="ECO:0000256" key="4">
    <source>
        <dbReference type="ARBA" id="ARBA00022272"/>
    </source>
</evidence>
<dbReference type="PANTHER" id="PTHR42894">
    <property type="entry name" value="N-(5'-PHOSPHORIBOSYL)ANTHRANILATE ISOMERASE"/>
    <property type="match status" value="1"/>
</dbReference>
<gene>
    <name evidence="9" type="primary">trpF</name>
    <name evidence="11" type="ORF">NZD89_14675</name>
</gene>
<dbReference type="InterPro" id="IPR001240">
    <property type="entry name" value="PRAI_dom"/>
</dbReference>
<dbReference type="CDD" id="cd00405">
    <property type="entry name" value="PRAI"/>
    <property type="match status" value="1"/>
</dbReference>
<keyword evidence="5 9" id="KW-0028">Amino-acid biosynthesis</keyword>
<organism evidence="11 12">
    <name type="scientific">Alicyclobacillus fastidiosus</name>
    <dbReference type="NCBI Taxonomy" id="392011"/>
    <lineage>
        <taxon>Bacteria</taxon>
        <taxon>Bacillati</taxon>
        <taxon>Bacillota</taxon>
        <taxon>Bacilli</taxon>
        <taxon>Bacillales</taxon>
        <taxon>Alicyclobacillaceae</taxon>
        <taxon>Alicyclobacillus</taxon>
    </lineage>
</organism>
<sequence length="266" mass="28355">MPHFAAGGGAIGGHRVSAPEVQVKICGLQPDDELSFTEHPRVSHVGFVFVEASKRFVHPSRARRATVRLAADTEAVGVFANATVDEIASTVAVAGLDIAQLHGDESPEVCRDLQQRGFRVWKAIQVPSEGAQLDDVRREVHRYATCTDAILLDAKPPTGAGVTGGHGQSFDWTVLGRIAQDITGHPWFVAGGIRPDNVGTLLSLCRPTGIDVSSGVERGGRKDPALIQSLLTNVHRPLTPTSQTITRGEGGRVFPIIHSCTGGEQR</sequence>
<comment type="pathway">
    <text evidence="2 9">Amino-acid biosynthesis; L-tryptophan biosynthesis; L-tryptophan from chorismate: step 3/5.</text>
</comment>
<dbReference type="InterPro" id="IPR044643">
    <property type="entry name" value="TrpF_fam"/>
</dbReference>
<keyword evidence="7 9" id="KW-0057">Aromatic amino acid biosynthesis</keyword>
<dbReference type="Pfam" id="PF00697">
    <property type="entry name" value="PRAI"/>
    <property type="match status" value="1"/>
</dbReference>
<dbReference type="EC" id="5.3.1.24" evidence="3 9"/>
<evidence type="ECO:0000313" key="12">
    <source>
        <dbReference type="Proteomes" id="UP001164761"/>
    </source>
</evidence>
<evidence type="ECO:0000259" key="10">
    <source>
        <dbReference type="Pfam" id="PF00697"/>
    </source>
</evidence>
<evidence type="ECO:0000256" key="2">
    <source>
        <dbReference type="ARBA" id="ARBA00004664"/>
    </source>
</evidence>
<proteinExistence type="inferred from homology"/>
<name>A0ABY6Z9Y8_9BACL</name>
<evidence type="ECO:0000256" key="3">
    <source>
        <dbReference type="ARBA" id="ARBA00012572"/>
    </source>
</evidence>
<comment type="catalytic activity">
    <reaction evidence="1 9">
        <text>N-(5-phospho-beta-D-ribosyl)anthranilate = 1-(2-carboxyphenylamino)-1-deoxy-D-ribulose 5-phosphate</text>
        <dbReference type="Rhea" id="RHEA:21540"/>
        <dbReference type="ChEBI" id="CHEBI:18277"/>
        <dbReference type="ChEBI" id="CHEBI:58613"/>
        <dbReference type="EC" id="5.3.1.24"/>
    </reaction>
</comment>
<evidence type="ECO:0000256" key="9">
    <source>
        <dbReference type="HAMAP-Rule" id="MF_00135"/>
    </source>
</evidence>
<dbReference type="Gene3D" id="3.20.20.70">
    <property type="entry name" value="Aldolase class I"/>
    <property type="match status" value="1"/>
</dbReference>
<dbReference type="RefSeq" id="WP_268003559.1">
    <property type="nucleotide sequence ID" value="NZ_CP104067.1"/>
</dbReference>
<reference evidence="11" key="1">
    <citation type="submission" date="2022-08" db="EMBL/GenBank/DDBJ databases">
        <title>Alicyclobacillus fastidiosus DSM 17978, complete genome.</title>
        <authorList>
            <person name="Wang Q."/>
            <person name="Cai R."/>
            <person name="Wang Z."/>
        </authorList>
    </citation>
    <scope>NUCLEOTIDE SEQUENCE</scope>
    <source>
        <strain evidence="11">DSM 17978</strain>
    </source>
</reference>
<accession>A0ABY6Z9Y8</accession>
<dbReference type="PANTHER" id="PTHR42894:SF1">
    <property type="entry name" value="N-(5'-PHOSPHORIBOSYL)ANTHRANILATE ISOMERASE"/>
    <property type="match status" value="1"/>
</dbReference>
<keyword evidence="6 9" id="KW-0822">Tryptophan biosynthesis</keyword>
<evidence type="ECO:0000256" key="1">
    <source>
        <dbReference type="ARBA" id="ARBA00001164"/>
    </source>
</evidence>
<dbReference type="InterPro" id="IPR011060">
    <property type="entry name" value="RibuloseP-bd_barrel"/>
</dbReference>
<feature type="domain" description="N-(5'phosphoribosyl) anthranilate isomerase (PRAI)" evidence="10">
    <location>
        <begin position="24"/>
        <end position="231"/>
    </location>
</feature>
<dbReference type="InterPro" id="IPR013785">
    <property type="entry name" value="Aldolase_TIM"/>
</dbReference>
<dbReference type="Proteomes" id="UP001164761">
    <property type="component" value="Chromosome"/>
</dbReference>
<dbReference type="HAMAP" id="MF_00135">
    <property type="entry name" value="PRAI"/>
    <property type="match status" value="1"/>
</dbReference>
<evidence type="ECO:0000256" key="5">
    <source>
        <dbReference type="ARBA" id="ARBA00022605"/>
    </source>
</evidence>
<dbReference type="SUPFAM" id="SSF51366">
    <property type="entry name" value="Ribulose-phoshate binding barrel"/>
    <property type="match status" value="1"/>
</dbReference>
<dbReference type="EMBL" id="CP104067">
    <property type="protein sequence ID" value="WAH39662.1"/>
    <property type="molecule type" value="Genomic_DNA"/>
</dbReference>
<evidence type="ECO:0000256" key="7">
    <source>
        <dbReference type="ARBA" id="ARBA00023141"/>
    </source>
</evidence>